<protein>
    <recommendedName>
        <fullName evidence="5">HotDog ACOT-type domain-containing protein</fullName>
    </recommendedName>
</protein>
<evidence type="ECO:0000256" key="3">
    <source>
        <dbReference type="ARBA" id="ARBA00022801"/>
    </source>
</evidence>
<evidence type="ECO:0000313" key="7">
    <source>
        <dbReference type="Proteomes" id="UP000193560"/>
    </source>
</evidence>
<accession>A0A1X2IQQ2</accession>
<evidence type="ECO:0000313" key="6">
    <source>
        <dbReference type="EMBL" id="ORZ20625.1"/>
    </source>
</evidence>
<keyword evidence="7" id="KW-1185">Reference proteome</keyword>
<name>A0A1X2IQQ2_9FUNG</name>
<dbReference type="AlphaFoldDB" id="A0A1X2IQQ2"/>
<dbReference type="Proteomes" id="UP000193560">
    <property type="component" value="Unassembled WGS sequence"/>
</dbReference>
<evidence type="ECO:0000259" key="5">
    <source>
        <dbReference type="PROSITE" id="PS51770"/>
    </source>
</evidence>
<sequence length="368" mass="41219">MSDSYVEKLLPFKSSPELLDDYIDSMGKIQIKKLIEDLDLLAVMVSYKHNDTSFVDSPIIMLTACMDRMEIKQPPKTMEDIKLSGQVIHAGTSSMTTLLKVQTVPTATVAPTTLLAASFTLVGVNSTTRKPINVNPLVARSPRERRLIQAVTESKNRKKNCENVLIEAAKSPPSGHDWAHLYHLHSPNFPSDKSTVMTDAVCMSETKMQAVKWVQPQERTCYNYLFGGFMIGQALELAHMTGTAISQSSVQLKSLDRSAFLNPVPIGAMLRFSSHISNVDEVPDKHTGQHNFQVCVEAELTDWQQQERLDGSAGSMPAARHYFTFSSDKPLPKIRPNSFDDLLLYLEGRRRQKNFSIEKTEFSNLINI</sequence>
<dbReference type="GO" id="GO:0005739">
    <property type="term" value="C:mitochondrion"/>
    <property type="evidence" value="ECO:0007669"/>
    <property type="project" value="TreeGrafter"/>
</dbReference>
<keyword evidence="4" id="KW-0809">Transit peptide</keyword>
<keyword evidence="2" id="KW-0677">Repeat</keyword>
<evidence type="ECO:0000256" key="1">
    <source>
        <dbReference type="ARBA" id="ARBA00010458"/>
    </source>
</evidence>
<proteinExistence type="inferred from homology"/>
<organism evidence="6 7">
    <name type="scientific">Absidia repens</name>
    <dbReference type="NCBI Taxonomy" id="90262"/>
    <lineage>
        <taxon>Eukaryota</taxon>
        <taxon>Fungi</taxon>
        <taxon>Fungi incertae sedis</taxon>
        <taxon>Mucoromycota</taxon>
        <taxon>Mucoromycotina</taxon>
        <taxon>Mucoromycetes</taxon>
        <taxon>Mucorales</taxon>
        <taxon>Cunninghamellaceae</taxon>
        <taxon>Absidia</taxon>
    </lineage>
</organism>
<dbReference type="InterPro" id="IPR033120">
    <property type="entry name" value="HOTDOG_ACOT"/>
</dbReference>
<evidence type="ECO:0000256" key="4">
    <source>
        <dbReference type="ARBA" id="ARBA00022946"/>
    </source>
</evidence>
<keyword evidence="3" id="KW-0378">Hydrolase</keyword>
<dbReference type="PROSITE" id="PS51770">
    <property type="entry name" value="HOTDOG_ACOT"/>
    <property type="match status" value="2"/>
</dbReference>
<dbReference type="EMBL" id="MCGE01000006">
    <property type="protein sequence ID" value="ORZ20625.1"/>
    <property type="molecule type" value="Genomic_DNA"/>
</dbReference>
<dbReference type="PANTHER" id="PTHR12655">
    <property type="entry name" value="ACYL-COA THIOESTERASE"/>
    <property type="match status" value="1"/>
</dbReference>
<dbReference type="GO" id="GO:0047617">
    <property type="term" value="F:fatty acyl-CoA hydrolase activity"/>
    <property type="evidence" value="ECO:0007669"/>
    <property type="project" value="TreeGrafter"/>
</dbReference>
<dbReference type="SUPFAM" id="SSF54637">
    <property type="entry name" value="Thioesterase/thiol ester dehydrase-isomerase"/>
    <property type="match status" value="2"/>
</dbReference>
<dbReference type="PANTHER" id="PTHR12655:SF0">
    <property type="entry name" value="ACYL-COENZYME A THIOESTERASE 9, MITOCHONDRIAL"/>
    <property type="match status" value="1"/>
</dbReference>
<feature type="domain" description="HotDog ACOT-type" evidence="5">
    <location>
        <begin position="204"/>
        <end position="331"/>
    </location>
</feature>
<feature type="domain" description="HotDog ACOT-type" evidence="5">
    <location>
        <begin position="8"/>
        <end position="127"/>
    </location>
</feature>
<dbReference type="STRING" id="90262.A0A1X2IQQ2"/>
<comment type="similarity">
    <text evidence="1">Belongs to the acyl coenzyme A hydrolase family.</text>
</comment>
<dbReference type="OrthoDB" id="331699at2759"/>
<gene>
    <name evidence="6" type="ORF">BCR42DRAFT_322051</name>
</gene>
<evidence type="ECO:0000256" key="2">
    <source>
        <dbReference type="ARBA" id="ARBA00022737"/>
    </source>
</evidence>
<dbReference type="InterPro" id="IPR029069">
    <property type="entry name" value="HotDog_dom_sf"/>
</dbReference>
<dbReference type="Gene3D" id="3.10.129.10">
    <property type="entry name" value="Hotdog Thioesterase"/>
    <property type="match status" value="2"/>
</dbReference>
<reference evidence="6 7" key="1">
    <citation type="submission" date="2016-07" db="EMBL/GenBank/DDBJ databases">
        <title>Pervasive Adenine N6-methylation of Active Genes in Fungi.</title>
        <authorList>
            <consortium name="DOE Joint Genome Institute"/>
            <person name="Mondo S.J."/>
            <person name="Dannebaum R.O."/>
            <person name="Kuo R.C."/>
            <person name="Labutti K."/>
            <person name="Haridas S."/>
            <person name="Kuo A."/>
            <person name="Salamov A."/>
            <person name="Ahrendt S.R."/>
            <person name="Lipzen A."/>
            <person name="Sullivan W."/>
            <person name="Andreopoulos W.B."/>
            <person name="Clum A."/>
            <person name="Lindquist E."/>
            <person name="Daum C."/>
            <person name="Ramamoorthy G.K."/>
            <person name="Gryganskyi A."/>
            <person name="Culley D."/>
            <person name="Magnuson J.K."/>
            <person name="James T.Y."/>
            <person name="O'Malley M.A."/>
            <person name="Stajich J.E."/>
            <person name="Spatafora J.W."/>
            <person name="Visel A."/>
            <person name="Grigoriev I.V."/>
        </authorList>
    </citation>
    <scope>NUCLEOTIDE SEQUENCE [LARGE SCALE GENOMIC DNA]</scope>
    <source>
        <strain evidence="6 7">NRRL 1336</strain>
    </source>
</reference>
<comment type="caution">
    <text evidence="6">The sequence shown here is derived from an EMBL/GenBank/DDBJ whole genome shotgun (WGS) entry which is preliminary data.</text>
</comment>
<dbReference type="GO" id="GO:0006637">
    <property type="term" value="P:acyl-CoA metabolic process"/>
    <property type="evidence" value="ECO:0007669"/>
    <property type="project" value="TreeGrafter"/>
</dbReference>